<dbReference type="InterPro" id="IPR003660">
    <property type="entry name" value="HAMP_dom"/>
</dbReference>
<keyword evidence="7" id="KW-0418">Kinase</keyword>
<dbReference type="Gene3D" id="6.10.340.10">
    <property type="match status" value="1"/>
</dbReference>
<dbReference type="CDD" id="cd06225">
    <property type="entry name" value="HAMP"/>
    <property type="match status" value="1"/>
</dbReference>
<dbReference type="SMART" id="SM00387">
    <property type="entry name" value="HATPase_c"/>
    <property type="match status" value="1"/>
</dbReference>
<comment type="catalytic activity">
    <reaction evidence="1">
        <text>ATP + protein L-histidine = ADP + protein N-phospho-L-histidine.</text>
        <dbReference type="EC" id="2.7.13.3"/>
    </reaction>
</comment>
<evidence type="ECO:0000256" key="1">
    <source>
        <dbReference type="ARBA" id="ARBA00000085"/>
    </source>
</evidence>
<dbReference type="Pfam" id="PF02518">
    <property type="entry name" value="HATPase_c"/>
    <property type="match status" value="1"/>
</dbReference>
<evidence type="ECO:0000313" key="13">
    <source>
        <dbReference type="EMBL" id="MFC6015336.1"/>
    </source>
</evidence>
<dbReference type="InterPro" id="IPR050428">
    <property type="entry name" value="TCS_sensor_his_kinase"/>
</dbReference>
<evidence type="ECO:0000256" key="2">
    <source>
        <dbReference type="ARBA" id="ARBA00004370"/>
    </source>
</evidence>
<evidence type="ECO:0000313" key="14">
    <source>
        <dbReference type="Proteomes" id="UP001596203"/>
    </source>
</evidence>
<dbReference type="InterPro" id="IPR013587">
    <property type="entry name" value="Nitrate/nitrite_sensing"/>
</dbReference>
<evidence type="ECO:0000256" key="3">
    <source>
        <dbReference type="ARBA" id="ARBA00012438"/>
    </source>
</evidence>
<sequence length="1034" mass="109829">MLLGRLRIRGRLALLVIIPLLSTIGLAVPVLVDRIDSARKAADTADSVRRAGRVGTLVQELQLERLLSIGYLLNAVDRSELVKQTAQVGDRLADLRAELGDETTPEIETALGTVQRLTDLRLGVLARRISPDEVINGFGHTHTTLIESLRLTRTADANTPEGRQMIALDAVLRTDEGISAAGTLIVLVVGTESPSAGTAYVANMSRLQANLARFRGFATPAQNELYGLVERAVAARTSPEFLSVGSLNPTSAAIGFSLDRLFPAVSSLTTLGQFIEKKIVADVVAEVTEQRQRAIAGAYTVGLLVLLIIALMMLLSLAVARTVARPLTRLTVSADRMARVAEAELVRIVDDESESPDPIRLDPVDVRGRDEIGDLARAFERVQGTAARLVERQAASRRNVAQMFGHVGRRTQNLVGRQIALIDRLEHQETDPGRLQHLYRLDHVSSRLRRNASSLVVLSGGAGGDGHVAPLPLGDVVRLALGEIEDYTRVDVQVRLDVAVAPGVIGDLALTLAELMENATAFSPPHTRVTVLAEVMPGGVRLNLVDHGIGMSPERMAEENARLTRRERLDLVPTEVLGLFVVGRLARRHGWRVTLSGTTPGGGVTVGLEIDDHLLITRHPEPPVVAARASVPQTLPVRPVNVPEASPPMAPVPGRLPVEDPIQRPDVPPRPNLAPRPDMMPMAPRPDVMPMAPIPELVPAAASTAPVFDAELISRATRSLASGRPWNAFLTRSPESTGTDVTGQPATAPHGEAPGHPELPDLGRRPDAPVQPDAPDRPDRAGQRSGAPGQPASTGPAVGTADSGPGPAASGPGTGLRQRVPGAQLPATGRKSRPEPTPADPSVVRALIEEFEAGVRRAQREQQSRPPAPRPTPEYEGGRLEPGSPRPAQAEVRVEHGDPQAGAQAKPGDPRPDQAGFRPDHGTPAQPEPGGSQPEQADPRPATTAARSNGVGAAETTATGPAAVPPRLNRRVPGANLSIPAPATPPGQASPTIATATPDDPDRARELIMQFESGVARALNEVRSDNRHEEGTPR</sequence>
<keyword evidence="11" id="KW-0472">Membrane</keyword>
<feature type="compositionally biased region" description="Basic and acidic residues" evidence="10">
    <location>
        <begin position="853"/>
        <end position="863"/>
    </location>
</feature>
<evidence type="ECO:0000256" key="5">
    <source>
        <dbReference type="ARBA" id="ARBA00022679"/>
    </source>
</evidence>
<dbReference type="Pfam" id="PF00672">
    <property type="entry name" value="HAMP"/>
    <property type="match status" value="1"/>
</dbReference>
<evidence type="ECO:0000256" key="11">
    <source>
        <dbReference type="SAM" id="Phobius"/>
    </source>
</evidence>
<keyword evidence="5" id="KW-0808">Transferase</keyword>
<keyword evidence="6 11" id="KW-0812">Transmembrane</keyword>
<comment type="caution">
    <text evidence="13">The sequence shown here is derived from an EMBL/GenBank/DDBJ whole genome shotgun (WGS) entry which is preliminary data.</text>
</comment>
<gene>
    <name evidence="13" type="ORF">ACFP2T_03880</name>
</gene>
<evidence type="ECO:0000256" key="9">
    <source>
        <dbReference type="ARBA" id="ARBA00023012"/>
    </source>
</evidence>
<keyword evidence="9" id="KW-0902">Two-component regulatory system</keyword>
<feature type="compositionally biased region" description="Low complexity" evidence="10">
    <location>
        <begin position="950"/>
        <end position="966"/>
    </location>
</feature>
<keyword evidence="8 11" id="KW-1133">Transmembrane helix</keyword>
<dbReference type="RefSeq" id="WP_377417282.1">
    <property type="nucleotide sequence ID" value="NZ_JBHSPR010000001.1"/>
</dbReference>
<feature type="transmembrane region" description="Helical" evidence="11">
    <location>
        <begin position="296"/>
        <end position="320"/>
    </location>
</feature>
<proteinExistence type="predicted"/>
<evidence type="ECO:0000256" key="7">
    <source>
        <dbReference type="ARBA" id="ARBA00022777"/>
    </source>
</evidence>
<evidence type="ECO:0000256" key="10">
    <source>
        <dbReference type="SAM" id="MobiDB-lite"/>
    </source>
</evidence>
<dbReference type="SMART" id="SM00304">
    <property type="entry name" value="HAMP"/>
    <property type="match status" value="1"/>
</dbReference>
<dbReference type="InterPro" id="IPR036890">
    <property type="entry name" value="HATPase_C_sf"/>
</dbReference>
<feature type="transmembrane region" description="Helical" evidence="11">
    <location>
        <begin position="12"/>
        <end position="32"/>
    </location>
</feature>
<evidence type="ECO:0000256" key="8">
    <source>
        <dbReference type="ARBA" id="ARBA00022989"/>
    </source>
</evidence>
<feature type="compositionally biased region" description="Polar residues" evidence="10">
    <location>
        <begin position="733"/>
        <end position="745"/>
    </location>
</feature>
<name>A0ABW1K0R8_9ACTN</name>
<dbReference type="PANTHER" id="PTHR45436">
    <property type="entry name" value="SENSOR HISTIDINE KINASE YKOH"/>
    <property type="match status" value="1"/>
</dbReference>
<feature type="domain" description="HAMP" evidence="12">
    <location>
        <begin position="321"/>
        <end position="391"/>
    </location>
</feature>
<keyword evidence="14" id="KW-1185">Reference proteome</keyword>
<feature type="region of interest" description="Disordered" evidence="10">
    <location>
        <begin position="646"/>
        <end position="678"/>
    </location>
</feature>
<dbReference type="PROSITE" id="PS50885">
    <property type="entry name" value="HAMP"/>
    <property type="match status" value="1"/>
</dbReference>
<dbReference type="EC" id="2.7.13.3" evidence="3"/>
<dbReference type="EMBL" id="JBHSPR010000001">
    <property type="protein sequence ID" value="MFC6015336.1"/>
    <property type="molecule type" value="Genomic_DNA"/>
</dbReference>
<dbReference type="Pfam" id="PF08376">
    <property type="entry name" value="NIT"/>
    <property type="match status" value="1"/>
</dbReference>
<keyword evidence="4" id="KW-0597">Phosphoprotein</keyword>
<dbReference type="SUPFAM" id="SSF55874">
    <property type="entry name" value="ATPase domain of HSP90 chaperone/DNA topoisomerase II/histidine kinase"/>
    <property type="match status" value="1"/>
</dbReference>
<evidence type="ECO:0000256" key="4">
    <source>
        <dbReference type="ARBA" id="ARBA00022553"/>
    </source>
</evidence>
<protein>
    <recommendedName>
        <fullName evidence="3">histidine kinase</fullName>
        <ecNumber evidence="3">2.7.13.3</ecNumber>
    </recommendedName>
</protein>
<dbReference type="Gene3D" id="3.30.565.10">
    <property type="entry name" value="Histidine kinase-like ATPase, C-terminal domain"/>
    <property type="match status" value="1"/>
</dbReference>
<organism evidence="13 14">
    <name type="scientific">Plantactinospora solaniradicis</name>
    <dbReference type="NCBI Taxonomy" id="1723736"/>
    <lineage>
        <taxon>Bacteria</taxon>
        <taxon>Bacillati</taxon>
        <taxon>Actinomycetota</taxon>
        <taxon>Actinomycetes</taxon>
        <taxon>Micromonosporales</taxon>
        <taxon>Micromonosporaceae</taxon>
        <taxon>Plantactinospora</taxon>
    </lineage>
</organism>
<dbReference type="Proteomes" id="UP001596203">
    <property type="component" value="Unassembled WGS sequence"/>
</dbReference>
<accession>A0ABW1K0R8</accession>
<feature type="region of interest" description="Disordered" evidence="10">
    <location>
        <begin position="727"/>
        <end position="1000"/>
    </location>
</feature>
<comment type="subcellular location">
    <subcellularLocation>
        <location evidence="2">Membrane</location>
    </subcellularLocation>
</comment>
<dbReference type="PANTHER" id="PTHR45436:SF5">
    <property type="entry name" value="SENSOR HISTIDINE KINASE TRCS"/>
    <property type="match status" value="1"/>
</dbReference>
<reference evidence="14" key="1">
    <citation type="journal article" date="2019" name="Int. J. Syst. Evol. Microbiol.">
        <title>The Global Catalogue of Microorganisms (GCM) 10K type strain sequencing project: providing services to taxonomists for standard genome sequencing and annotation.</title>
        <authorList>
            <consortium name="The Broad Institute Genomics Platform"/>
            <consortium name="The Broad Institute Genome Sequencing Center for Infectious Disease"/>
            <person name="Wu L."/>
            <person name="Ma J."/>
        </authorList>
    </citation>
    <scope>NUCLEOTIDE SEQUENCE [LARGE SCALE GENOMIC DNA]</scope>
    <source>
        <strain evidence="14">ZS-35-S2</strain>
    </source>
</reference>
<evidence type="ECO:0000259" key="12">
    <source>
        <dbReference type="PROSITE" id="PS50885"/>
    </source>
</evidence>
<feature type="compositionally biased region" description="Low complexity" evidence="10">
    <location>
        <begin position="799"/>
        <end position="811"/>
    </location>
</feature>
<dbReference type="InterPro" id="IPR003594">
    <property type="entry name" value="HATPase_dom"/>
</dbReference>
<feature type="compositionally biased region" description="Basic and acidic residues" evidence="10">
    <location>
        <begin position="753"/>
        <end position="767"/>
    </location>
</feature>
<evidence type="ECO:0000256" key="6">
    <source>
        <dbReference type="ARBA" id="ARBA00022692"/>
    </source>
</evidence>